<dbReference type="InterPro" id="IPR011709">
    <property type="entry name" value="DEAD-box_helicase_OB_fold"/>
</dbReference>
<dbReference type="InterPro" id="IPR048333">
    <property type="entry name" value="HA2_WH"/>
</dbReference>
<dbReference type="SMART" id="SM00847">
    <property type="entry name" value="HA2"/>
    <property type="match status" value="1"/>
</dbReference>
<dbReference type="GO" id="GO:0003724">
    <property type="term" value="F:RNA helicase activity"/>
    <property type="evidence" value="ECO:0007669"/>
    <property type="project" value="UniProtKB-EC"/>
</dbReference>
<dbReference type="CDD" id="cd02325">
    <property type="entry name" value="R3H"/>
    <property type="match status" value="1"/>
</dbReference>
<dbReference type="PROSITE" id="PS51061">
    <property type="entry name" value="R3H"/>
    <property type="match status" value="1"/>
</dbReference>
<feature type="compositionally biased region" description="Basic and acidic residues" evidence="5">
    <location>
        <begin position="1750"/>
        <end position="1767"/>
    </location>
</feature>
<dbReference type="SMART" id="SM00487">
    <property type="entry name" value="DEXDc"/>
    <property type="match status" value="1"/>
</dbReference>
<dbReference type="InterPro" id="IPR007502">
    <property type="entry name" value="Helicase-assoc_dom"/>
</dbReference>
<dbReference type="Gene3D" id="3.40.50.300">
    <property type="entry name" value="P-loop containing nucleotide triphosphate hydrolases"/>
    <property type="match status" value="2"/>
</dbReference>
<dbReference type="GO" id="GO:0016787">
    <property type="term" value="F:hydrolase activity"/>
    <property type="evidence" value="ECO:0007669"/>
    <property type="project" value="UniProtKB-KW"/>
</dbReference>
<evidence type="ECO:0000313" key="9">
    <source>
        <dbReference type="EMBL" id="ADY40204.1"/>
    </source>
</evidence>
<dbReference type="Pfam" id="PF21010">
    <property type="entry name" value="HA2_C"/>
    <property type="match status" value="1"/>
</dbReference>
<dbReference type="SUPFAM" id="SSF52540">
    <property type="entry name" value="P-loop containing nucleoside triphosphate hydrolases"/>
    <property type="match status" value="2"/>
</dbReference>
<dbReference type="Gene3D" id="3.30.1370.50">
    <property type="entry name" value="R3H-like domain"/>
    <property type="match status" value="1"/>
</dbReference>
<dbReference type="CDD" id="cd17917">
    <property type="entry name" value="DEXHc_RHA-like"/>
    <property type="match status" value="1"/>
</dbReference>
<dbReference type="InterPro" id="IPR011545">
    <property type="entry name" value="DEAD/DEAH_box_helicase_dom"/>
</dbReference>
<feature type="non-terminal residue" evidence="9">
    <location>
        <position position="1767"/>
    </location>
</feature>
<dbReference type="InterPro" id="IPR001650">
    <property type="entry name" value="Helicase_C-like"/>
</dbReference>
<dbReference type="InterPro" id="IPR036867">
    <property type="entry name" value="R3H_dom_sf"/>
</dbReference>
<feature type="compositionally biased region" description="Basic and acidic residues" evidence="5">
    <location>
        <begin position="1613"/>
        <end position="1624"/>
    </location>
</feature>
<feature type="region of interest" description="Disordered" evidence="5">
    <location>
        <begin position="1595"/>
        <end position="1666"/>
    </location>
</feature>
<dbReference type="Pfam" id="PF00271">
    <property type="entry name" value="Helicase_C"/>
    <property type="match status" value="1"/>
</dbReference>
<dbReference type="PROSITE" id="PS51192">
    <property type="entry name" value="HELICASE_ATP_BIND_1"/>
    <property type="match status" value="1"/>
</dbReference>
<keyword evidence="3" id="KW-0378">Hydrolase</keyword>
<dbReference type="Pfam" id="PF04408">
    <property type="entry name" value="WHD_HA2"/>
    <property type="match status" value="1"/>
</dbReference>
<dbReference type="GO" id="GO:0005524">
    <property type="term" value="F:ATP binding"/>
    <property type="evidence" value="ECO:0007669"/>
    <property type="project" value="UniProtKB-KW"/>
</dbReference>
<evidence type="ECO:0000256" key="3">
    <source>
        <dbReference type="ARBA" id="ARBA00022801"/>
    </source>
</evidence>
<dbReference type="InterPro" id="IPR002464">
    <property type="entry name" value="DNA/RNA_helicase_DEAH_CS"/>
</dbReference>
<keyword evidence="4" id="KW-0067">ATP-binding</keyword>
<dbReference type="EMBL" id="JI164321">
    <property type="protein sequence ID" value="ADY40204.1"/>
    <property type="molecule type" value="mRNA"/>
</dbReference>
<dbReference type="Gene3D" id="1.20.120.1080">
    <property type="match status" value="1"/>
</dbReference>
<protein>
    <recommendedName>
        <fullName evidence="1">RNA helicase</fullName>
        <ecNumber evidence="1">3.6.4.13</ecNumber>
    </recommendedName>
</protein>
<feature type="domain" description="Helicase ATP-binding" evidence="7">
    <location>
        <begin position="188"/>
        <end position="353"/>
    </location>
</feature>
<reference evidence="9" key="1">
    <citation type="journal article" date="2011" name="Genome Res.">
        <title>Deep small RNA sequencing from the nematode Ascaris reveals conservation, functional diversification, and novel developmental profiles.</title>
        <authorList>
            <person name="Wang J."/>
            <person name="Czech B."/>
            <person name="Crunk A."/>
            <person name="Wallace A."/>
            <person name="Mitreva M."/>
            <person name="Hannon G.J."/>
            <person name="Davis R.E."/>
        </authorList>
    </citation>
    <scope>NUCLEOTIDE SEQUENCE</scope>
</reference>
<dbReference type="EC" id="3.6.4.13" evidence="1"/>
<dbReference type="InterPro" id="IPR001374">
    <property type="entry name" value="R3H_dom"/>
</dbReference>
<dbReference type="CDD" id="cd18791">
    <property type="entry name" value="SF2_C_RHA"/>
    <property type="match status" value="1"/>
</dbReference>
<dbReference type="Pfam" id="PF01424">
    <property type="entry name" value="R3H"/>
    <property type="match status" value="1"/>
</dbReference>
<dbReference type="GO" id="GO:0003723">
    <property type="term" value="F:RNA binding"/>
    <property type="evidence" value="ECO:0007669"/>
    <property type="project" value="TreeGrafter"/>
</dbReference>
<dbReference type="FunFam" id="3.40.50.300:FF:001760">
    <property type="entry name" value="ATP-dependent RNA helicase"/>
    <property type="match status" value="1"/>
</dbReference>
<feature type="region of interest" description="Disordered" evidence="5">
    <location>
        <begin position="553"/>
        <end position="580"/>
    </location>
</feature>
<dbReference type="InterPro" id="IPR027417">
    <property type="entry name" value="P-loop_NTPase"/>
</dbReference>
<proteinExistence type="evidence at transcript level"/>
<evidence type="ECO:0000259" key="7">
    <source>
        <dbReference type="PROSITE" id="PS51192"/>
    </source>
</evidence>
<evidence type="ECO:0000256" key="2">
    <source>
        <dbReference type="ARBA" id="ARBA00022741"/>
    </source>
</evidence>
<sequence>MSRGVGCRRGRGAGSYSSRLNADGECIDKIFEKMILLRLEEFRDGPETELKLEPMNREQRKFTHHVAGRLDLKSHSTGSEGNRQITISRRAFKPNLVSCISAIETKPIELNDKQMKALSYLIDKYPIDQRQIEGHLRAGFAARRGHCLRNMNKRLVEPMLVPPPSNESAEMRRFRETLPTFKLREEILHAIRTHKVTLITGGTGCGKTTQVPQFILEEASAEGRSLRIICTQPRRLPAIAVADRVAKERNERLGATVGYHIRLEQKTSSQTALTYCTSGVLLRMLTIDDVAHSISHIFLDEIHEREQNTDYLLIALKQALKARDNLKVILMSATMEGNLDTFMRYFVDVDVAHVDIPSRLHHVEKFFLSEVLALTGYKPPHSLFGGTFSSTGFGQFHTQTSKNFDSFPQVDEFRCDAVGEEGPSQRDHTSRFATSPELISVRTAPNLGSLTSSRMTHQAVISNGVTSFERCFPPSAGDLTTACTATLASSASTSALHSHGLSGAPTPYDEYEKLAQTLADTNWNEINYSELQRRPNDDSHMFAMSPSKCAYNTKNNSSSSVPSTTTQTGAGTDSMEEGPDVVELPDSDEELARIQTADAFVAQQAYSAEIERRPNCTSQRLLGWNNPYNAPPFYSSQFAYQQQPYQVAPTQHLALTCSQPRQYGMTAQRSASVMHGVQATTTSEQKNDQTTLHFGMAHPPRFFVSHESFDGSLQSVHQQSKNCSAQPVVAGYSLARIDQVGFRVNHQQDCNVAPLSALPNRPTSFEAACVDVLRRTKLNAASLIEEYLNSGGQQWTDGVDPDLTVAVIKYCMDSPINGSILIFLPGYEDILTIRESVMTELESCSKKPVIFTLHSQMNSQDQQKVFDPVPVGCRKVILSTNIAEASLTIDDVVFVVDCGKVKEKTYDHSTRINQLKMAWIAKSNAEQRAGRAGRCRAGYCFRLYSVDDYDRMNPTQVAEMKRAAIHDVCLHAKMFAPENMSVKKFLSLAPEPPSPQAVEWSLEFLEQLGALYGDRSATAAYEGRFSVYGRERREPDLTELGRHIAQLPLEPQLARLLLFGIALRCFNPVVTLVAALSHRDPFILPLGDERAAALAARDEFGRCDYSDHLMLLRAFNAFSRLAHGQRQWHFCKTKFLSPNTMKMIAGIRRQLLIELRRLRLLPASCHSFDDPDLNRYSCNWPMVQAAIVAGCYPGIGFVRAGNKLRKIRTSTESSATLHPGCIIKRQVLAPSRRSDMINQFTTKREDEEPIIEYLAFQELSKIDEGLTLRTVTVVPPLSVVLFAGAICLKKETIEQFGVGEEMSFDEASLDQKDEEDGALNEGEYVLEMESWLVFKGRYRDMQAVLKLRFKVMSYFLEVMKNPGRAETDEDRLLLLTLEHVLSEDHRRSRFYECSDLQGPRFRQFGSLRSEEWMLDLVCTQRQQSADEEHVQKLRRDHSSKHASHLAEGFWPSSHETALHIPENGYSEMRSCSGTTGGTFRQCASTSNFRLSFENRANSAHKSRHAQSFAVSGASYWKDCHGTNIRNRASDRRAPFCTYDSHKRWDIRSALRRNAETGTDGEENKQGAAWDDFCTSFRIHSRTSGDRQGARFEQLTEESQLDEEQVPEDPCSTKNREADTEKPSCEDNAALWRREEESGESLQVPSGRGNAVRIPAGRYRTPKRSNGDGWYGGPKEFTRCSLNLSHSASGEQFRNYRYPRNCASRNVREADAGTTSEHHQQERTEETAGEKRYFEYYNKNSRAFFNNRGAGKREAIPRRRAPRGRDAC</sequence>
<dbReference type="PROSITE" id="PS00690">
    <property type="entry name" value="DEAH_ATP_HELICASE"/>
    <property type="match status" value="1"/>
</dbReference>
<evidence type="ECO:0000256" key="4">
    <source>
        <dbReference type="ARBA" id="ARBA00022840"/>
    </source>
</evidence>
<dbReference type="SUPFAM" id="SSF82708">
    <property type="entry name" value="R3H domain"/>
    <property type="match status" value="1"/>
</dbReference>
<keyword evidence="9" id="KW-0347">Helicase</keyword>
<dbReference type="PANTHER" id="PTHR18934:SF213">
    <property type="entry name" value="3'-5' RNA HELICASE YTHDC2"/>
    <property type="match status" value="1"/>
</dbReference>
<dbReference type="PANTHER" id="PTHR18934">
    <property type="entry name" value="ATP-DEPENDENT RNA HELICASE"/>
    <property type="match status" value="1"/>
</dbReference>
<evidence type="ECO:0000259" key="8">
    <source>
        <dbReference type="PROSITE" id="PS51194"/>
    </source>
</evidence>
<name>F1KQQ0_ASCSU</name>
<accession>F1KQQ0</accession>
<feature type="compositionally biased region" description="Acidic residues" evidence="5">
    <location>
        <begin position="1595"/>
        <end position="1606"/>
    </location>
</feature>
<dbReference type="SMART" id="SM00490">
    <property type="entry name" value="HELICc"/>
    <property type="match status" value="1"/>
</dbReference>
<dbReference type="PROSITE" id="PS51194">
    <property type="entry name" value="HELICASE_CTER"/>
    <property type="match status" value="1"/>
</dbReference>
<feature type="region of interest" description="Disordered" evidence="5">
    <location>
        <begin position="1707"/>
        <end position="1730"/>
    </location>
</feature>
<feature type="compositionally biased region" description="Low complexity" evidence="5">
    <location>
        <begin position="553"/>
        <end position="568"/>
    </location>
</feature>
<evidence type="ECO:0000259" key="6">
    <source>
        <dbReference type="PROSITE" id="PS51061"/>
    </source>
</evidence>
<dbReference type="SMART" id="SM00393">
    <property type="entry name" value="R3H"/>
    <property type="match status" value="1"/>
</dbReference>
<feature type="region of interest" description="Disordered" evidence="5">
    <location>
        <begin position="1744"/>
        <end position="1767"/>
    </location>
</feature>
<organism evidence="9">
    <name type="scientific">Ascaris suum</name>
    <name type="common">Pig roundworm</name>
    <name type="synonym">Ascaris lumbricoides</name>
    <dbReference type="NCBI Taxonomy" id="6253"/>
    <lineage>
        <taxon>Eukaryota</taxon>
        <taxon>Metazoa</taxon>
        <taxon>Ecdysozoa</taxon>
        <taxon>Nematoda</taxon>
        <taxon>Chromadorea</taxon>
        <taxon>Rhabditida</taxon>
        <taxon>Spirurina</taxon>
        <taxon>Ascaridomorpha</taxon>
        <taxon>Ascaridoidea</taxon>
        <taxon>Ascarididae</taxon>
        <taxon>Ascaris</taxon>
    </lineage>
</organism>
<feature type="domain" description="Helicase C-terminal" evidence="8">
    <location>
        <begin position="802"/>
        <end position="976"/>
    </location>
</feature>
<dbReference type="Pfam" id="PF07717">
    <property type="entry name" value="OB_NTP_bind"/>
    <property type="match status" value="1"/>
</dbReference>
<dbReference type="Pfam" id="PF00270">
    <property type="entry name" value="DEAD"/>
    <property type="match status" value="1"/>
</dbReference>
<keyword evidence="2" id="KW-0547">Nucleotide-binding</keyword>
<feature type="domain" description="R3H" evidence="6">
    <location>
        <begin position="29"/>
        <end position="91"/>
    </location>
</feature>
<dbReference type="InterPro" id="IPR014001">
    <property type="entry name" value="Helicase_ATP-bd"/>
</dbReference>
<evidence type="ECO:0000256" key="1">
    <source>
        <dbReference type="ARBA" id="ARBA00012552"/>
    </source>
</evidence>
<evidence type="ECO:0000256" key="5">
    <source>
        <dbReference type="SAM" id="MobiDB-lite"/>
    </source>
</evidence>